<dbReference type="CDD" id="cd00761">
    <property type="entry name" value="Glyco_tranf_GTA_type"/>
    <property type="match status" value="1"/>
</dbReference>
<dbReference type="PANTHER" id="PTHR43685:SF11">
    <property type="entry name" value="GLYCOSYLTRANSFERASE TAGX-RELATED"/>
    <property type="match status" value="1"/>
</dbReference>
<gene>
    <name evidence="2" type="ORF">L1785_14730</name>
</gene>
<dbReference type="RefSeq" id="WP_236090026.1">
    <property type="nucleotide sequence ID" value="NZ_JAKGSG010000040.1"/>
</dbReference>
<dbReference type="Pfam" id="PF00535">
    <property type="entry name" value="Glycos_transf_2"/>
    <property type="match status" value="1"/>
</dbReference>
<reference evidence="2" key="1">
    <citation type="submission" date="2022-01" db="EMBL/GenBank/DDBJ databases">
        <title>Antribacter sp. nov., isolated from Guizhou of China.</title>
        <authorList>
            <person name="Chengliang C."/>
            <person name="Ya Z."/>
        </authorList>
    </citation>
    <scope>NUCLEOTIDE SEQUENCE</scope>
    <source>
        <strain evidence="2">KLBMP 9083</strain>
    </source>
</reference>
<dbReference type="InterPro" id="IPR001173">
    <property type="entry name" value="Glyco_trans_2-like"/>
</dbReference>
<proteinExistence type="predicted"/>
<evidence type="ECO:0000313" key="2">
    <source>
        <dbReference type="EMBL" id="MCF4122233.1"/>
    </source>
</evidence>
<evidence type="ECO:0000259" key="1">
    <source>
        <dbReference type="Pfam" id="PF00535"/>
    </source>
</evidence>
<name>A0AA41U7P9_9MICO</name>
<dbReference type="InterPro" id="IPR029044">
    <property type="entry name" value="Nucleotide-diphossugar_trans"/>
</dbReference>
<dbReference type="SUPFAM" id="SSF53448">
    <property type="entry name" value="Nucleotide-diphospho-sugar transferases"/>
    <property type="match status" value="1"/>
</dbReference>
<dbReference type="AlphaFoldDB" id="A0AA41U7P9"/>
<dbReference type="Gene3D" id="3.90.550.10">
    <property type="entry name" value="Spore Coat Polysaccharide Biosynthesis Protein SpsA, Chain A"/>
    <property type="match status" value="1"/>
</dbReference>
<feature type="domain" description="Glycosyltransferase 2-like" evidence="1">
    <location>
        <begin position="7"/>
        <end position="111"/>
    </location>
</feature>
<dbReference type="Proteomes" id="UP001165405">
    <property type="component" value="Unassembled WGS sequence"/>
</dbReference>
<protein>
    <submittedName>
        <fullName evidence="2">Glycosyltransferase family 2 protein</fullName>
    </submittedName>
</protein>
<sequence length="303" mass="32394">MVVSMISVVIPAYNSDGTIRSAVESAWAAGASEVMVVDDGSSDDTAGVARAAGATVVSQANQGPSRARAAGLARAQGEFVVFLDADDELIPDGIAHSVELLRDDAGASVAGGATVGVWPDGAERVIPVKYEDNTAASMVRAGFGPWPPGAAVVRRESLARADRTLPLPLNPRFAEDYELFVRLALVGRVLRHSIPSIRYHVFEGKSSRNPAAVLECKERIRRYYAAWIGVPDVGMSQRALRCQAFLQRARRAQALGRDAEAVARLAQAAISHPVHLSGRAWQFVQLRGLRGIGRPARRGAVRL</sequence>
<organism evidence="2 3">
    <name type="scientific">Antribacter soli</name>
    <dbReference type="NCBI Taxonomy" id="2910976"/>
    <lineage>
        <taxon>Bacteria</taxon>
        <taxon>Bacillati</taxon>
        <taxon>Actinomycetota</taxon>
        <taxon>Actinomycetes</taxon>
        <taxon>Micrococcales</taxon>
        <taxon>Promicromonosporaceae</taxon>
        <taxon>Antribacter</taxon>
    </lineage>
</organism>
<dbReference type="EMBL" id="JAKGSG010000040">
    <property type="protein sequence ID" value="MCF4122233.1"/>
    <property type="molecule type" value="Genomic_DNA"/>
</dbReference>
<evidence type="ECO:0000313" key="3">
    <source>
        <dbReference type="Proteomes" id="UP001165405"/>
    </source>
</evidence>
<dbReference type="PANTHER" id="PTHR43685">
    <property type="entry name" value="GLYCOSYLTRANSFERASE"/>
    <property type="match status" value="1"/>
</dbReference>
<dbReference type="InterPro" id="IPR050834">
    <property type="entry name" value="Glycosyltransf_2"/>
</dbReference>
<comment type="caution">
    <text evidence="2">The sequence shown here is derived from an EMBL/GenBank/DDBJ whole genome shotgun (WGS) entry which is preliminary data.</text>
</comment>
<accession>A0AA41U7P9</accession>
<keyword evidence="3" id="KW-1185">Reference proteome</keyword>